<feature type="transmembrane region" description="Helical" evidence="13">
    <location>
        <begin position="394"/>
        <end position="417"/>
    </location>
</feature>
<evidence type="ECO:0000256" key="6">
    <source>
        <dbReference type="ARBA" id="ARBA00022449"/>
    </source>
</evidence>
<dbReference type="Proteomes" id="UP001454086">
    <property type="component" value="Unassembled WGS sequence"/>
</dbReference>
<feature type="transmembrane region" description="Helical" evidence="13">
    <location>
        <begin position="104"/>
        <end position="126"/>
    </location>
</feature>
<feature type="transmembrane region" description="Helical" evidence="13">
    <location>
        <begin position="65"/>
        <end position="84"/>
    </location>
</feature>
<sequence>MKMKPGPLVYDDGKFYKEILLFALPVALQGMITDGINLTDTLMIGSLGELQLSAASLATQFVNTYRSFSMGLSMGASVLASRFWGMQDMGSLKKVIAIMYRLSLVLAAVFGLLTFSFPGVIMRLYTAQPQVIRYGTEYLKYCTLAYFFNGLSITTTVILRSIRKVRLALYVSIAGFFINIAANYIFMFGKLGAPAMGLSGAAFSTLLVRIYECSVICGYLLLAENKLRFRVRDLFARTGGLVREYVHFGLPVLISDILLSFGENVVMMVIGRLGTAFVAANAIVSVISRLTGNLIQGVSQASSVMVGNTLGRGQIREAERQGWAFLGIGILLGTLSAAIILLITEPVVGMYRLTEETAAITRHLMYAVSLIMIFQASNMILTKGALRGGGDTKVLVAADNLFLWISSIPLGLLAGFVWHAPVFWIYICLRMDNILKTIWCIWRLKSRRWIKAIRTV</sequence>
<evidence type="ECO:0000256" key="7">
    <source>
        <dbReference type="ARBA" id="ARBA00022475"/>
    </source>
</evidence>
<evidence type="ECO:0000256" key="4">
    <source>
        <dbReference type="ARBA" id="ARBA00020268"/>
    </source>
</evidence>
<feature type="transmembrane region" description="Helical" evidence="13">
    <location>
        <begin position="363"/>
        <end position="382"/>
    </location>
</feature>
<dbReference type="NCBIfam" id="TIGR00797">
    <property type="entry name" value="matE"/>
    <property type="match status" value="1"/>
</dbReference>
<dbReference type="InterPro" id="IPR048279">
    <property type="entry name" value="MdtK-like"/>
</dbReference>
<comment type="subcellular location">
    <subcellularLocation>
        <location evidence="2">Cell membrane</location>
        <topology evidence="2">Multi-pass membrane protein</topology>
    </subcellularLocation>
</comment>
<comment type="similarity">
    <text evidence="3">Belongs to the multi antimicrobial extrusion (MATE) (TC 2.A.66.1) family.</text>
</comment>
<comment type="caution">
    <text evidence="14">The sequence shown here is derived from an EMBL/GenBank/DDBJ whole genome shotgun (WGS) entry which is preliminary data.</text>
</comment>
<evidence type="ECO:0000256" key="1">
    <source>
        <dbReference type="ARBA" id="ARBA00003408"/>
    </source>
</evidence>
<evidence type="ECO:0000256" key="13">
    <source>
        <dbReference type="SAM" id="Phobius"/>
    </source>
</evidence>
<organism evidence="14 15">
    <name type="scientific">Enterocloster hominis</name>
    <name type="common">ex Hitch et al. 2024</name>
    <dbReference type="NCBI Taxonomy" id="1917870"/>
    <lineage>
        <taxon>Bacteria</taxon>
        <taxon>Bacillati</taxon>
        <taxon>Bacillota</taxon>
        <taxon>Clostridia</taxon>
        <taxon>Lachnospirales</taxon>
        <taxon>Lachnospiraceae</taxon>
        <taxon>Enterocloster</taxon>
    </lineage>
</organism>
<keyword evidence="15" id="KW-1185">Reference proteome</keyword>
<accession>A0ABV1D557</accession>
<keyword evidence="5" id="KW-0813">Transport</keyword>
<evidence type="ECO:0000256" key="9">
    <source>
        <dbReference type="ARBA" id="ARBA00022989"/>
    </source>
</evidence>
<keyword evidence="10" id="KW-0406">Ion transport</keyword>
<evidence type="ECO:0000256" key="5">
    <source>
        <dbReference type="ARBA" id="ARBA00022448"/>
    </source>
</evidence>
<dbReference type="PANTHER" id="PTHR43298:SF2">
    <property type="entry name" value="FMN_FAD EXPORTER YEEO-RELATED"/>
    <property type="match status" value="1"/>
</dbReference>
<keyword evidence="7" id="KW-1003">Cell membrane</keyword>
<dbReference type="CDD" id="cd13134">
    <property type="entry name" value="MATE_like_8"/>
    <property type="match status" value="1"/>
</dbReference>
<gene>
    <name evidence="14" type="ORF">WMQ36_06955</name>
</gene>
<protein>
    <recommendedName>
        <fullName evidence="4">Probable multidrug resistance protein NorM</fullName>
    </recommendedName>
    <alternativeName>
        <fullName evidence="12">Multidrug-efflux transporter</fullName>
    </alternativeName>
</protein>
<dbReference type="InterPro" id="IPR002528">
    <property type="entry name" value="MATE_fam"/>
</dbReference>
<evidence type="ECO:0000256" key="11">
    <source>
        <dbReference type="ARBA" id="ARBA00023136"/>
    </source>
</evidence>
<evidence type="ECO:0000256" key="10">
    <source>
        <dbReference type="ARBA" id="ARBA00023065"/>
    </source>
</evidence>
<dbReference type="RefSeq" id="WP_008717769.1">
    <property type="nucleotide sequence ID" value="NZ_JBBMFM010000017.1"/>
</dbReference>
<keyword evidence="6" id="KW-0050">Antiport</keyword>
<evidence type="ECO:0000313" key="15">
    <source>
        <dbReference type="Proteomes" id="UP001454086"/>
    </source>
</evidence>
<keyword evidence="11 13" id="KW-0472">Membrane</keyword>
<feature type="transmembrane region" description="Helical" evidence="13">
    <location>
        <begin position="20"/>
        <end position="45"/>
    </location>
</feature>
<evidence type="ECO:0000313" key="14">
    <source>
        <dbReference type="EMBL" id="MEQ2424707.1"/>
    </source>
</evidence>
<evidence type="ECO:0000256" key="3">
    <source>
        <dbReference type="ARBA" id="ARBA00010199"/>
    </source>
</evidence>
<keyword evidence="9 13" id="KW-1133">Transmembrane helix</keyword>
<feature type="transmembrane region" description="Helical" evidence="13">
    <location>
        <begin position="138"/>
        <end position="160"/>
    </location>
</feature>
<feature type="transmembrane region" description="Helical" evidence="13">
    <location>
        <begin position="198"/>
        <end position="222"/>
    </location>
</feature>
<dbReference type="InterPro" id="IPR050222">
    <property type="entry name" value="MATE_MdtK"/>
</dbReference>
<feature type="transmembrane region" description="Helical" evidence="13">
    <location>
        <begin position="167"/>
        <end position="186"/>
    </location>
</feature>
<dbReference type="PIRSF" id="PIRSF006603">
    <property type="entry name" value="DinF"/>
    <property type="match status" value="1"/>
</dbReference>
<reference evidence="14 15" key="1">
    <citation type="submission" date="2024-03" db="EMBL/GenBank/DDBJ databases">
        <title>Human intestinal bacterial collection.</title>
        <authorList>
            <person name="Pauvert C."/>
            <person name="Hitch T.C.A."/>
            <person name="Clavel T."/>
        </authorList>
    </citation>
    <scope>NUCLEOTIDE SEQUENCE [LARGE SCALE GENOMIC DNA]</scope>
    <source>
        <strain evidence="14 15">CLA-SR-H021</strain>
    </source>
</reference>
<dbReference type="Pfam" id="PF01554">
    <property type="entry name" value="MatE"/>
    <property type="match status" value="2"/>
</dbReference>
<keyword evidence="8 13" id="KW-0812">Transmembrane</keyword>
<comment type="function">
    <text evidence="1">Multidrug efflux pump.</text>
</comment>
<feature type="transmembrane region" description="Helical" evidence="13">
    <location>
        <begin position="322"/>
        <end position="343"/>
    </location>
</feature>
<proteinExistence type="inferred from homology"/>
<dbReference type="EMBL" id="JBBMFM010000017">
    <property type="protein sequence ID" value="MEQ2424707.1"/>
    <property type="molecule type" value="Genomic_DNA"/>
</dbReference>
<evidence type="ECO:0000256" key="12">
    <source>
        <dbReference type="ARBA" id="ARBA00031636"/>
    </source>
</evidence>
<name>A0ABV1D557_9FIRM</name>
<evidence type="ECO:0000256" key="8">
    <source>
        <dbReference type="ARBA" id="ARBA00022692"/>
    </source>
</evidence>
<feature type="transmembrane region" description="Helical" evidence="13">
    <location>
        <begin position="266"/>
        <end position="287"/>
    </location>
</feature>
<dbReference type="PANTHER" id="PTHR43298">
    <property type="entry name" value="MULTIDRUG RESISTANCE PROTEIN NORM-RELATED"/>
    <property type="match status" value="1"/>
</dbReference>
<evidence type="ECO:0000256" key="2">
    <source>
        <dbReference type="ARBA" id="ARBA00004651"/>
    </source>
</evidence>